<dbReference type="GO" id="GO:0006511">
    <property type="term" value="P:ubiquitin-dependent protein catabolic process"/>
    <property type="evidence" value="ECO:0007669"/>
    <property type="project" value="InterPro"/>
</dbReference>
<comment type="caution">
    <text evidence="3">The sequence shown here is derived from an EMBL/GenBank/DDBJ whole genome shotgun (WGS) entry which is preliminary data.</text>
</comment>
<evidence type="ECO:0000256" key="1">
    <source>
        <dbReference type="ARBA" id="ARBA00006019"/>
    </source>
</evidence>
<comment type="similarity">
    <text evidence="1">Belongs to the cullin family.</text>
</comment>
<dbReference type="PANTHER" id="PTHR11932">
    <property type="entry name" value="CULLIN"/>
    <property type="match status" value="1"/>
</dbReference>
<accession>A0A2C9VI05</accession>
<dbReference type="Gramene" id="Manes.08G120000.2.v8.1">
    <property type="protein sequence ID" value="Manes.08G120000.2.v8.1.CDS"/>
    <property type="gene ID" value="Manes.08G120000.v8.1"/>
</dbReference>
<keyword evidence="4" id="KW-1185">Reference proteome</keyword>
<dbReference type="AlphaFoldDB" id="A0A2C9VI05"/>
<dbReference type="SUPFAM" id="SSF74788">
    <property type="entry name" value="Cullin repeat-like"/>
    <property type="match status" value="1"/>
</dbReference>
<dbReference type="InterPro" id="IPR001373">
    <property type="entry name" value="Cullin_N"/>
</dbReference>
<evidence type="ECO:0000313" key="4">
    <source>
        <dbReference type="Proteomes" id="UP000091857"/>
    </source>
</evidence>
<feature type="domain" description="Cullin N-terminal" evidence="2">
    <location>
        <begin position="69"/>
        <end position="305"/>
    </location>
</feature>
<evidence type="ECO:0000259" key="2">
    <source>
        <dbReference type="Pfam" id="PF00888"/>
    </source>
</evidence>
<dbReference type="GO" id="GO:0031625">
    <property type="term" value="F:ubiquitin protein ligase binding"/>
    <property type="evidence" value="ECO:0007669"/>
    <property type="project" value="InterPro"/>
</dbReference>
<dbReference type="Gene3D" id="1.20.1310.10">
    <property type="entry name" value="Cullin Repeats"/>
    <property type="match status" value="2"/>
</dbReference>
<proteinExistence type="inferred from homology"/>
<reference evidence="4" key="1">
    <citation type="journal article" date="2016" name="Nat. Biotechnol.">
        <title>Sequencing wild and cultivated cassava and related species reveals extensive interspecific hybridization and genetic diversity.</title>
        <authorList>
            <person name="Bredeson J.V."/>
            <person name="Lyons J.B."/>
            <person name="Prochnik S.E."/>
            <person name="Wu G.A."/>
            <person name="Ha C.M."/>
            <person name="Edsinger-Gonzales E."/>
            <person name="Grimwood J."/>
            <person name="Schmutz J."/>
            <person name="Rabbi I.Y."/>
            <person name="Egesi C."/>
            <person name="Nauluvula P."/>
            <person name="Lebot V."/>
            <person name="Ndunguru J."/>
            <person name="Mkamilo G."/>
            <person name="Bart R.S."/>
            <person name="Setter T.L."/>
            <person name="Gleadow R.M."/>
            <person name="Kulakow P."/>
            <person name="Ferguson M.E."/>
            <person name="Rounsley S."/>
            <person name="Rokhsar D.S."/>
        </authorList>
    </citation>
    <scope>NUCLEOTIDE SEQUENCE [LARGE SCALE GENOMIC DNA]</scope>
    <source>
        <strain evidence="4">cv. AM560-2</strain>
    </source>
</reference>
<dbReference type="Pfam" id="PF00888">
    <property type="entry name" value="Cullin"/>
    <property type="match status" value="1"/>
</dbReference>
<dbReference type="InterPro" id="IPR016159">
    <property type="entry name" value="Cullin_repeat-like_dom_sf"/>
</dbReference>
<organism evidence="3 4">
    <name type="scientific">Manihot esculenta</name>
    <name type="common">Cassava</name>
    <name type="synonym">Jatropha manihot</name>
    <dbReference type="NCBI Taxonomy" id="3983"/>
    <lineage>
        <taxon>Eukaryota</taxon>
        <taxon>Viridiplantae</taxon>
        <taxon>Streptophyta</taxon>
        <taxon>Embryophyta</taxon>
        <taxon>Tracheophyta</taxon>
        <taxon>Spermatophyta</taxon>
        <taxon>Magnoliopsida</taxon>
        <taxon>eudicotyledons</taxon>
        <taxon>Gunneridae</taxon>
        <taxon>Pentapetalae</taxon>
        <taxon>rosids</taxon>
        <taxon>fabids</taxon>
        <taxon>Malpighiales</taxon>
        <taxon>Euphorbiaceae</taxon>
        <taxon>Crotonoideae</taxon>
        <taxon>Manihoteae</taxon>
        <taxon>Manihot</taxon>
    </lineage>
</organism>
<dbReference type="OrthoDB" id="1929542at2759"/>
<evidence type="ECO:0000313" key="3">
    <source>
        <dbReference type="EMBL" id="OAY44068.1"/>
    </source>
</evidence>
<dbReference type="InterPro" id="IPR045093">
    <property type="entry name" value="Cullin"/>
</dbReference>
<protein>
    <recommendedName>
        <fullName evidence="2">Cullin N-terminal domain-containing protein</fullName>
    </recommendedName>
</protein>
<name>A0A2C9VI05_MANES</name>
<dbReference type="FunFam" id="1.20.1310.10:FF:000001">
    <property type="entry name" value="Cullin 3"/>
    <property type="match status" value="1"/>
</dbReference>
<sequence length="328" mass="38759">MINQSFFKSILKAETLSRRPSQFMWLPDTSEEVKNMVEAESRAQDNIRKMILEEAIRKAKKIMEGHPEKMFTIEEYQRFHQCAYELSAFPGSDDNSIWIYRRFKTTLEESVLSIVLPSLKDKSDAALLRELILMWSNYSLMARWLCRFFEYLDRYFIPESMELCSLRDISVNCFKDLVFRELYSKFRAAAISLINQERMGLHIDRDLLKNVLLFFMEINKHKGVSYYEDFERTMLEETATYYSQLAQQMLVCDSSEDYMQKVDQCFNEEKARASYYLPCNSQLKLIEVVRCQLLSQPVDKLIENRTAENSGLVTDYQEMLSKYAGMTL</sequence>
<dbReference type="Proteomes" id="UP000091857">
    <property type="component" value="Chromosome 8"/>
</dbReference>
<dbReference type="STRING" id="3983.A0A2C9VI05"/>
<gene>
    <name evidence="3" type="ORF">MANES_08G120000v8</name>
</gene>
<dbReference type="EMBL" id="CM004394">
    <property type="protein sequence ID" value="OAY44068.1"/>
    <property type="molecule type" value="Genomic_DNA"/>
</dbReference>